<protein>
    <submittedName>
        <fullName evidence="1">Uncharacterized protein</fullName>
    </submittedName>
</protein>
<sequence>MLENLSSTAGRLAVHLAANYFPLWTLHVLVQTCKHALTYICGRIGLSVAICGTKLYLLIPLNIVSCIHFLPQLEHFLPTANN</sequence>
<accession>A0A2P2NZ53</accession>
<dbReference type="AlphaFoldDB" id="A0A2P2NZ53"/>
<name>A0A2P2NZ53_RHIMU</name>
<reference evidence="1" key="1">
    <citation type="submission" date="2018-02" db="EMBL/GenBank/DDBJ databases">
        <title>Rhizophora mucronata_Transcriptome.</title>
        <authorList>
            <person name="Meera S.P."/>
            <person name="Sreeshan A."/>
            <person name="Augustine A."/>
        </authorList>
    </citation>
    <scope>NUCLEOTIDE SEQUENCE</scope>
    <source>
        <tissue evidence="1">Leaf</tissue>
    </source>
</reference>
<organism evidence="1">
    <name type="scientific">Rhizophora mucronata</name>
    <name type="common">Asiatic mangrove</name>
    <dbReference type="NCBI Taxonomy" id="61149"/>
    <lineage>
        <taxon>Eukaryota</taxon>
        <taxon>Viridiplantae</taxon>
        <taxon>Streptophyta</taxon>
        <taxon>Embryophyta</taxon>
        <taxon>Tracheophyta</taxon>
        <taxon>Spermatophyta</taxon>
        <taxon>Magnoliopsida</taxon>
        <taxon>eudicotyledons</taxon>
        <taxon>Gunneridae</taxon>
        <taxon>Pentapetalae</taxon>
        <taxon>rosids</taxon>
        <taxon>fabids</taxon>
        <taxon>Malpighiales</taxon>
        <taxon>Rhizophoraceae</taxon>
        <taxon>Rhizophora</taxon>
    </lineage>
</organism>
<dbReference type="EMBL" id="GGEC01067239">
    <property type="protein sequence ID" value="MBX47723.1"/>
    <property type="molecule type" value="Transcribed_RNA"/>
</dbReference>
<evidence type="ECO:0000313" key="1">
    <source>
        <dbReference type="EMBL" id="MBX47723.1"/>
    </source>
</evidence>
<proteinExistence type="predicted"/>